<keyword evidence="8 11" id="KW-0067">ATP-binding</keyword>
<evidence type="ECO:0000256" key="10">
    <source>
        <dbReference type="ARBA" id="ARBA00057735"/>
    </source>
</evidence>
<comment type="function">
    <text evidence="10 11">Phosphorylation of dTMP to form dTDP in both de novo and salvage pathways of dTTP synthesis.</text>
</comment>
<dbReference type="InterPro" id="IPR027417">
    <property type="entry name" value="P-loop_NTPase"/>
</dbReference>
<dbReference type="PROSITE" id="PS01331">
    <property type="entry name" value="THYMIDYLATE_KINASE"/>
    <property type="match status" value="1"/>
</dbReference>
<dbReference type="EC" id="2.7.4.9" evidence="2 11"/>
<dbReference type="GO" id="GO:0005524">
    <property type="term" value="F:ATP binding"/>
    <property type="evidence" value="ECO:0007669"/>
    <property type="project" value="UniProtKB-UniRule"/>
</dbReference>
<dbReference type="FunFam" id="3.40.50.300:FF:000225">
    <property type="entry name" value="Thymidylate kinase"/>
    <property type="match status" value="1"/>
</dbReference>
<dbReference type="InterPro" id="IPR039430">
    <property type="entry name" value="Thymidylate_kin-like_dom"/>
</dbReference>
<feature type="binding site" evidence="11">
    <location>
        <begin position="19"/>
        <end position="26"/>
    </location>
    <ligand>
        <name>ATP</name>
        <dbReference type="ChEBI" id="CHEBI:30616"/>
    </ligand>
</feature>
<dbReference type="Proteomes" id="UP000051164">
    <property type="component" value="Unassembled WGS sequence"/>
</dbReference>
<proteinExistence type="inferred from homology"/>
<name>A0A8E1RIE2_LENKE</name>
<comment type="catalytic activity">
    <reaction evidence="9 11">
        <text>dTMP + ATP = dTDP + ADP</text>
        <dbReference type="Rhea" id="RHEA:13517"/>
        <dbReference type="ChEBI" id="CHEBI:30616"/>
        <dbReference type="ChEBI" id="CHEBI:58369"/>
        <dbReference type="ChEBI" id="CHEBI:63528"/>
        <dbReference type="ChEBI" id="CHEBI:456216"/>
        <dbReference type="EC" id="2.7.4.9"/>
    </reaction>
</comment>
<reference evidence="13 14" key="1">
    <citation type="journal article" date="2015" name="Genome Announc.">
        <title>Expanding the biotechnology potential of lactobacilli through comparative genomics of 213 strains and associated genera.</title>
        <authorList>
            <person name="Sun Z."/>
            <person name="Harris H.M."/>
            <person name="McCann A."/>
            <person name="Guo C."/>
            <person name="Argimon S."/>
            <person name="Zhang W."/>
            <person name="Yang X."/>
            <person name="Jeffery I.B."/>
            <person name="Cooney J.C."/>
            <person name="Kagawa T.F."/>
            <person name="Liu W."/>
            <person name="Song Y."/>
            <person name="Salvetti E."/>
            <person name="Wrobel A."/>
            <person name="Rasinkangas P."/>
            <person name="Parkhill J."/>
            <person name="Rea M.C."/>
            <person name="O'Sullivan O."/>
            <person name="Ritari J."/>
            <person name="Douillard F.P."/>
            <person name="Paul Ross R."/>
            <person name="Yang R."/>
            <person name="Briner A.E."/>
            <person name="Felis G.E."/>
            <person name="de Vos W.M."/>
            <person name="Barrangou R."/>
            <person name="Klaenhammer T.R."/>
            <person name="Caufield P.W."/>
            <person name="Cui Y."/>
            <person name="Zhang H."/>
            <person name="O'Toole P.W."/>
        </authorList>
    </citation>
    <scope>NUCLEOTIDE SEQUENCE [LARGE SCALE GENOMIC DNA]</scope>
    <source>
        <strain evidence="13 14">DSM 20587</strain>
    </source>
</reference>
<comment type="similarity">
    <text evidence="1 11">Belongs to the thymidylate kinase family.</text>
</comment>
<dbReference type="Gene3D" id="3.40.50.300">
    <property type="entry name" value="P-loop containing nucleotide triphosphate hydrolases"/>
    <property type="match status" value="1"/>
</dbReference>
<evidence type="ECO:0000256" key="8">
    <source>
        <dbReference type="ARBA" id="ARBA00022840"/>
    </source>
</evidence>
<dbReference type="SUPFAM" id="SSF52540">
    <property type="entry name" value="P-loop containing nucleoside triphosphate hydrolases"/>
    <property type="match status" value="1"/>
</dbReference>
<evidence type="ECO:0000259" key="12">
    <source>
        <dbReference type="Pfam" id="PF02223"/>
    </source>
</evidence>
<sequence length="227" mass="25758">MNPQSEGIVLNGKFITFEGPDGAGKTSVMNQVIGVFQQQIGDRLLVTREPGGNKISEEIRKVILDRANTEMDYRTEALLYAAARRQHLVETILPALKQNKLVLCDRYVDSSVAYQGSGRQIGMEQVAKMNEFATENLLPFKTIYFDIPVEVGLNRIAEHRDKSKIDRLDVETTAFHKRVHQGYMKIRDANADRFISIDATQPIDAVIHDTIKIIHEIAPEYFKERSL</sequence>
<evidence type="ECO:0000256" key="3">
    <source>
        <dbReference type="ARBA" id="ARBA00017144"/>
    </source>
</evidence>
<dbReference type="EMBL" id="AYYV01000079">
    <property type="protein sequence ID" value="KRM49936.1"/>
    <property type="molecule type" value="Genomic_DNA"/>
</dbReference>
<dbReference type="Pfam" id="PF02223">
    <property type="entry name" value="Thymidylate_kin"/>
    <property type="match status" value="1"/>
</dbReference>
<keyword evidence="7 11" id="KW-0418">Kinase</keyword>
<dbReference type="InterPro" id="IPR018095">
    <property type="entry name" value="Thymidylate_kin_CS"/>
</dbReference>
<dbReference type="InterPro" id="IPR018094">
    <property type="entry name" value="Thymidylate_kinase"/>
</dbReference>
<evidence type="ECO:0000256" key="5">
    <source>
        <dbReference type="ARBA" id="ARBA00022727"/>
    </source>
</evidence>
<evidence type="ECO:0000313" key="14">
    <source>
        <dbReference type="Proteomes" id="UP000051164"/>
    </source>
</evidence>
<dbReference type="AlphaFoldDB" id="A0A8E1RIE2"/>
<keyword evidence="5 11" id="KW-0545">Nucleotide biosynthesis</keyword>
<feature type="domain" description="Thymidylate kinase-like" evidence="12">
    <location>
        <begin position="17"/>
        <end position="206"/>
    </location>
</feature>
<evidence type="ECO:0000256" key="6">
    <source>
        <dbReference type="ARBA" id="ARBA00022741"/>
    </source>
</evidence>
<keyword evidence="4 11" id="KW-0808">Transferase</keyword>
<dbReference type="PANTHER" id="PTHR10344:SF4">
    <property type="entry name" value="UMP-CMP KINASE 2, MITOCHONDRIAL"/>
    <property type="match status" value="1"/>
</dbReference>
<dbReference type="NCBIfam" id="TIGR00041">
    <property type="entry name" value="DTMP_kinase"/>
    <property type="match status" value="1"/>
</dbReference>
<keyword evidence="6 11" id="KW-0547">Nucleotide-binding</keyword>
<evidence type="ECO:0000256" key="1">
    <source>
        <dbReference type="ARBA" id="ARBA00009776"/>
    </source>
</evidence>
<protein>
    <recommendedName>
        <fullName evidence="3 11">Thymidylate kinase</fullName>
        <ecNumber evidence="2 11">2.7.4.9</ecNumber>
    </recommendedName>
    <alternativeName>
        <fullName evidence="11">dTMP kinase</fullName>
    </alternativeName>
</protein>
<dbReference type="GO" id="GO:0006233">
    <property type="term" value="P:dTDP biosynthetic process"/>
    <property type="evidence" value="ECO:0007669"/>
    <property type="project" value="InterPro"/>
</dbReference>
<evidence type="ECO:0000256" key="2">
    <source>
        <dbReference type="ARBA" id="ARBA00012980"/>
    </source>
</evidence>
<dbReference type="PANTHER" id="PTHR10344">
    <property type="entry name" value="THYMIDYLATE KINASE"/>
    <property type="match status" value="1"/>
</dbReference>
<dbReference type="GO" id="GO:0004798">
    <property type="term" value="F:dTMP kinase activity"/>
    <property type="evidence" value="ECO:0007669"/>
    <property type="project" value="UniProtKB-UniRule"/>
</dbReference>
<comment type="caution">
    <text evidence="13">The sequence shown here is derived from an EMBL/GenBank/DDBJ whole genome shotgun (WGS) entry which is preliminary data.</text>
</comment>
<gene>
    <name evidence="11" type="primary">tmk</name>
    <name evidence="13" type="ORF">FC95_GL000072</name>
</gene>
<dbReference type="GO" id="GO:0006235">
    <property type="term" value="P:dTTP biosynthetic process"/>
    <property type="evidence" value="ECO:0007669"/>
    <property type="project" value="UniProtKB-UniRule"/>
</dbReference>
<dbReference type="GO" id="GO:0006227">
    <property type="term" value="P:dUDP biosynthetic process"/>
    <property type="evidence" value="ECO:0007669"/>
    <property type="project" value="TreeGrafter"/>
</dbReference>
<accession>A0A8E1RIE2</accession>
<organism evidence="13 14">
    <name type="scientific">Lentilactobacillus kefiri DSM 20587 = JCM 5818</name>
    <dbReference type="NCBI Taxonomy" id="1423764"/>
    <lineage>
        <taxon>Bacteria</taxon>
        <taxon>Bacillati</taxon>
        <taxon>Bacillota</taxon>
        <taxon>Bacilli</taxon>
        <taxon>Lactobacillales</taxon>
        <taxon>Lactobacillaceae</taxon>
        <taxon>Lentilactobacillus</taxon>
    </lineage>
</organism>
<evidence type="ECO:0000256" key="4">
    <source>
        <dbReference type="ARBA" id="ARBA00022679"/>
    </source>
</evidence>
<evidence type="ECO:0000256" key="7">
    <source>
        <dbReference type="ARBA" id="ARBA00022777"/>
    </source>
</evidence>
<dbReference type="CDD" id="cd01672">
    <property type="entry name" value="TMPK"/>
    <property type="match status" value="1"/>
</dbReference>
<evidence type="ECO:0000256" key="11">
    <source>
        <dbReference type="HAMAP-Rule" id="MF_00165"/>
    </source>
</evidence>
<evidence type="ECO:0000313" key="13">
    <source>
        <dbReference type="EMBL" id="KRM49936.1"/>
    </source>
</evidence>
<dbReference type="GO" id="GO:0005829">
    <property type="term" value="C:cytosol"/>
    <property type="evidence" value="ECO:0007669"/>
    <property type="project" value="TreeGrafter"/>
</dbReference>
<evidence type="ECO:0000256" key="9">
    <source>
        <dbReference type="ARBA" id="ARBA00048743"/>
    </source>
</evidence>
<dbReference type="HAMAP" id="MF_00165">
    <property type="entry name" value="Thymidylate_kinase"/>
    <property type="match status" value="1"/>
</dbReference>